<dbReference type="NCBIfam" id="TIGR01307">
    <property type="entry name" value="pgm_bpd_ind"/>
    <property type="match status" value="1"/>
</dbReference>
<feature type="binding site" evidence="9 13">
    <location>
        <position position="460"/>
    </location>
    <ligand>
        <name>Mn(2+)</name>
        <dbReference type="ChEBI" id="CHEBI:29035"/>
        <label>1</label>
    </ligand>
</feature>
<dbReference type="GO" id="GO:0004619">
    <property type="term" value="F:phosphoglycerate mutase activity"/>
    <property type="evidence" value="ECO:0007669"/>
    <property type="project" value="UniProtKB-UniRule"/>
</dbReference>
<keyword evidence="5 9" id="KW-0479">Metal-binding</keyword>
<organism evidence="16 17">
    <name type="scientific">Candidatus Buchananbacteria bacterium CG10_big_fil_rev_8_21_14_0_10_42_9</name>
    <dbReference type="NCBI Taxonomy" id="1974526"/>
    <lineage>
        <taxon>Bacteria</taxon>
        <taxon>Candidatus Buchananiibacteriota</taxon>
    </lineage>
</organism>
<evidence type="ECO:0000256" key="4">
    <source>
        <dbReference type="ARBA" id="ARBA00008819"/>
    </source>
</evidence>
<evidence type="ECO:0000256" key="13">
    <source>
        <dbReference type="PIRSR" id="PIRSR001492-3"/>
    </source>
</evidence>
<dbReference type="InterPro" id="IPR005995">
    <property type="entry name" value="Pgm_bpd_ind"/>
</dbReference>
<evidence type="ECO:0000313" key="17">
    <source>
        <dbReference type="Proteomes" id="UP000230935"/>
    </source>
</evidence>
<feature type="binding site" evidence="9 13">
    <location>
        <position position="13"/>
    </location>
    <ligand>
        <name>Mn(2+)</name>
        <dbReference type="ChEBI" id="CHEBI:29035"/>
        <label>2</label>
    </ligand>
</feature>
<feature type="binding site" evidence="9 12">
    <location>
        <position position="124"/>
    </location>
    <ligand>
        <name>substrate</name>
    </ligand>
</feature>
<evidence type="ECO:0000259" key="15">
    <source>
        <dbReference type="Pfam" id="PF06415"/>
    </source>
</evidence>
<dbReference type="CDD" id="cd16010">
    <property type="entry name" value="iPGM"/>
    <property type="match status" value="1"/>
</dbReference>
<dbReference type="GO" id="GO:0006007">
    <property type="term" value="P:glucose catabolic process"/>
    <property type="evidence" value="ECO:0007669"/>
    <property type="project" value="InterPro"/>
</dbReference>
<evidence type="ECO:0000256" key="11">
    <source>
        <dbReference type="PIRSR" id="PIRSR001492-1"/>
    </source>
</evidence>
<evidence type="ECO:0000256" key="5">
    <source>
        <dbReference type="ARBA" id="ARBA00022723"/>
    </source>
</evidence>
<dbReference type="SUPFAM" id="SSF64158">
    <property type="entry name" value="2,3-Bisphosphoglycerate-independent phosphoglycerate mutase, substrate-binding domain"/>
    <property type="match status" value="1"/>
</dbReference>
<protein>
    <recommendedName>
        <fullName evidence="9 10">2,3-bisphosphoglycerate-independent phosphoglycerate mutase</fullName>
        <shortName evidence="9">BPG-independent PGAM</shortName>
        <shortName evidence="9">Phosphoglyceromutase</shortName>
        <shortName evidence="9">iPGM</shortName>
        <ecNumber evidence="9 10">5.4.2.12</ecNumber>
    </recommendedName>
</protein>
<comment type="similarity">
    <text evidence="4 9">Belongs to the BPG-independent phosphoglycerate mutase family.</text>
</comment>
<comment type="function">
    <text evidence="2 9">Catalyzes the interconversion of 2-phosphoglycerate and 3-phosphoglycerate.</text>
</comment>
<evidence type="ECO:0000256" key="12">
    <source>
        <dbReference type="PIRSR" id="PIRSR001492-2"/>
    </source>
</evidence>
<dbReference type="EC" id="5.4.2.12" evidence="9 10"/>
<comment type="subunit">
    <text evidence="9">Monomer.</text>
</comment>
<comment type="catalytic activity">
    <reaction evidence="1 9">
        <text>(2R)-2-phosphoglycerate = (2R)-3-phosphoglycerate</text>
        <dbReference type="Rhea" id="RHEA:15901"/>
        <dbReference type="ChEBI" id="CHEBI:58272"/>
        <dbReference type="ChEBI" id="CHEBI:58289"/>
        <dbReference type="EC" id="5.4.2.12"/>
    </reaction>
</comment>
<dbReference type="PANTHER" id="PTHR31637">
    <property type="entry name" value="2,3-BISPHOSPHOGLYCERATE-INDEPENDENT PHOSPHOGLYCERATE MUTASE"/>
    <property type="match status" value="1"/>
</dbReference>
<dbReference type="InterPro" id="IPR036646">
    <property type="entry name" value="PGAM_B_sf"/>
</dbReference>
<evidence type="ECO:0000256" key="10">
    <source>
        <dbReference type="NCBIfam" id="TIGR01307"/>
    </source>
</evidence>
<dbReference type="PIRSF" id="PIRSF001492">
    <property type="entry name" value="IPGAM"/>
    <property type="match status" value="1"/>
</dbReference>
<dbReference type="Proteomes" id="UP000230935">
    <property type="component" value="Unassembled WGS sequence"/>
</dbReference>
<keyword evidence="8 9" id="KW-0413">Isomerase</keyword>
<feature type="domain" description="Metalloenzyme" evidence="14">
    <location>
        <begin position="7"/>
        <end position="512"/>
    </location>
</feature>
<accession>A0A2H0W2J9</accession>
<evidence type="ECO:0000256" key="9">
    <source>
        <dbReference type="HAMAP-Rule" id="MF_01038"/>
    </source>
</evidence>
<feature type="binding site" evidence="9 13">
    <location>
        <position position="442"/>
    </location>
    <ligand>
        <name>Mn(2+)</name>
        <dbReference type="ChEBI" id="CHEBI:29035"/>
        <label>2</label>
    </ligand>
</feature>
<dbReference type="FunFam" id="3.40.1450.10:FF:000002">
    <property type="entry name" value="2,3-bisphosphoglycerate-independent phosphoglycerate mutase"/>
    <property type="match status" value="1"/>
</dbReference>
<reference evidence="17" key="1">
    <citation type="submission" date="2017-09" db="EMBL/GenBank/DDBJ databases">
        <title>Depth-based differentiation of microbial function through sediment-hosted aquifers and enrichment of novel symbionts in the deep terrestrial subsurface.</title>
        <authorList>
            <person name="Probst A.J."/>
            <person name="Ladd B."/>
            <person name="Jarett J.K."/>
            <person name="Geller-Mcgrath D.E."/>
            <person name="Sieber C.M.K."/>
            <person name="Emerson J.B."/>
            <person name="Anantharaman K."/>
            <person name="Thomas B.C."/>
            <person name="Malmstrom R."/>
            <person name="Stieglmeier M."/>
            <person name="Klingl A."/>
            <person name="Woyke T."/>
            <person name="Ryan C.M."/>
            <person name="Banfield J.F."/>
        </authorList>
    </citation>
    <scope>NUCLEOTIDE SEQUENCE [LARGE SCALE GENOMIC DNA]</scope>
</reference>
<evidence type="ECO:0000256" key="3">
    <source>
        <dbReference type="ARBA" id="ARBA00004798"/>
    </source>
</evidence>
<dbReference type="InterPro" id="IPR011258">
    <property type="entry name" value="BPG-indep_PGM_N"/>
</dbReference>
<feature type="binding site" evidence="9 13">
    <location>
        <position position="441"/>
    </location>
    <ligand>
        <name>Mn(2+)</name>
        <dbReference type="ChEBI" id="CHEBI:29035"/>
        <label>2</label>
    </ligand>
</feature>
<feature type="binding site" evidence="9 13">
    <location>
        <position position="404"/>
    </location>
    <ligand>
        <name>Mn(2+)</name>
        <dbReference type="ChEBI" id="CHEBI:29035"/>
        <label>1</label>
    </ligand>
</feature>
<dbReference type="InterPro" id="IPR006124">
    <property type="entry name" value="Metalloenzyme"/>
</dbReference>
<comment type="pathway">
    <text evidence="3 9">Carbohydrate degradation; glycolysis; pyruvate from D-glyceraldehyde 3-phosphate: step 3/5.</text>
</comment>
<name>A0A2H0W2J9_9BACT</name>
<dbReference type="Gene3D" id="3.40.1450.10">
    <property type="entry name" value="BPG-independent phosphoglycerate mutase, domain B"/>
    <property type="match status" value="1"/>
</dbReference>
<feature type="binding site" evidence="9 12">
    <location>
        <position position="186"/>
    </location>
    <ligand>
        <name>substrate</name>
    </ligand>
</feature>
<gene>
    <name evidence="9" type="primary">gpmI</name>
    <name evidence="16" type="ORF">COT81_00745</name>
</gene>
<proteinExistence type="inferred from homology"/>
<evidence type="ECO:0000256" key="1">
    <source>
        <dbReference type="ARBA" id="ARBA00000370"/>
    </source>
</evidence>
<dbReference type="UniPathway" id="UPA00109">
    <property type="reaction ID" value="UER00186"/>
</dbReference>
<dbReference type="Gene3D" id="3.40.720.10">
    <property type="entry name" value="Alkaline Phosphatase, subunit A"/>
    <property type="match status" value="1"/>
</dbReference>
<feature type="binding site" evidence="9 12">
    <location>
        <position position="333"/>
    </location>
    <ligand>
        <name>substrate</name>
    </ligand>
</feature>
<keyword evidence="6 9" id="KW-0324">Glycolysis</keyword>
<dbReference type="Pfam" id="PF01676">
    <property type="entry name" value="Metalloenzyme"/>
    <property type="match status" value="1"/>
</dbReference>
<dbReference type="PANTHER" id="PTHR31637:SF0">
    <property type="entry name" value="2,3-BISPHOSPHOGLYCERATE-INDEPENDENT PHOSPHOGLYCERATE MUTASE"/>
    <property type="match status" value="1"/>
</dbReference>
<evidence type="ECO:0000256" key="6">
    <source>
        <dbReference type="ARBA" id="ARBA00023152"/>
    </source>
</evidence>
<comment type="caution">
    <text evidence="16">The sequence shown here is derived from an EMBL/GenBank/DDBJ whole genome shotgun (WGS) entry which is preliminary data.</text>
</comment>
<dbReference type="InterPro" id="IPR017850">
    <property type="entry name" value="Alkaline_phosphatase_core_sf"/>
</dbReference>
<comment type="cofactor">
    <cofactor evidence="9">
        <name>Mn(2+)</name>
        <dbReference type="ChEBI" id="CHEBI:29035"/>
    </cofactor>
    <text evidence="9">Binds 2 manganese ions per subunit.</text>
</comment>
<dbReference type="EMBL" id="PEZZ01000004">
    <property type="protein sequence ID" value="PIS05527.1"/>
    <property type="molecule type" value="Genomic_DNA"/>
</dbReference>
<feature type="binding site" evidence="9 12">
    <location>
        <begin position="259"/>
        <end position="262"/>
    </location>
    <ligand>
        <name>substrate</name>
    </ligand>
</feature>
<keyword evidence="7 9" id="KW-0464">Manganese</keyword>
<sequence length="524" mass="57809">MAKQRLVMLISLDGWGVAPPSRGNAIALAKTPVMDHLVTNYPTLTIQASGESVGLSWGEMGNSEVGHLNLGSGKIIYQILPRINKSIIDGDFFQNKAILEALNKVKASNSTLHLMGLLSNGGVHSHQSHLYAILDLCQQLQINNVVIHVILDGRDTKRDGGLDFVKKLKAKLDELGFGKIATLSGRYYSMDRNNNWDRTALAYNAIAFGQSESNFDDPITAIEQSYKQEIYDEQLKPTVISQNATPVKPEDALIFFNYRADRARQITKAFILPDFKEFKRPNFLRGLFFVSMTEYESGLPCKVAFPPELIKTPLAKVLADAGVGQLHAAETEKYAHVTYFFNGGNEKEYNGETRLLVPSPSVPTYDEKPEMSAFELTEKVLRAVNEQKYKFTVVNFANPDMVAHTGNLKASIQAVEAVDKAIGVIVKYYLSINGVVFITADHGNAEELINLQTGEIDKEHSTNPVPFIIVGNEYKGQAAQFGQKVSDRDLSLLTPAGMLADVAPTILKVMDIPKPMEMTGTPLI</sequence>
<dbReference type="SUPFAM" id="SSF53649">
    <property type="entry name" value="Alkaline phosphatase-like"/>
    <property type="match status" value="1"/>
</dbReference>
<dbReference type="HAMAP" id="MF_01038">
    <property type="entry name" value="GpmI"/>
    <property type="match status" value="1"/>
</dbReference>
<feature type="active site" description="Phosphoserine intermediate" evidence="9 11">
    <location>
        <position position="63"/>
    </location>
</feature>
<evidence type="ECO:0000259" key="14">
    <source>
        <dbReference type="Pfam" id="PF01676"/>
    </source>
</evidence>
<feature type="domain" description="BPG-independent PGAM N-terminal" evidence="15">
    <location>
        <begin position="83"/>
        <end position="296"/>
    </location>
</feature>
<dbReference type="GO" id="GO:0005829">
    <property type="term" value="C:cytosol"/>
    <property type="evidence" value="ECO:0007669"/>
    <property type="project" value="TreeGrafter"/>
</dbReference>
<dbReference type="GO" id="GO:0006096">
    <property type="term" value="P:glycolytic process"/>
    <property type="evidence" value="ECO:0007669"/>
    <property type="project" value="UniProtKB-UniRule"/>
</dbReference>
<evidence type="ECO:0000256" key="8">
    <source>
        <dbReference type="ARBA" id="ARBA00023235"/>
    </source>
</evidence>
<dbReference type="Pfam" id="PF06415">
    <property type="entry name" value="iPGM_N"/>
    <property type="match status" value="1"/>
</dbReference>
<dbReference type="AlphaFoldDB" id="A0A2H0W2J9"/>
<feature type="binding site" evidence="9 12">
    <location>
        <position position="192"/>
    </location>
    <ligand>
        <name>substrate</name>
    </ligand>
</feature>
<evidence type="ECO:0000256" key="2">
    <source>
        <dbReference type="ARBA" id="ARBA00002315"/>
    </source>
</evidence>
<feature type="binding site" evidence="9 13">
    <location>
        <position position="400"/>
    </location>
    <ligand>
        <name>Mn(2+)</name>
        <dbReference type="ChEBI" id="CHEBI:29035"/>
        <label>1</label>
    </ligand>
</feature>
<evidence type="ECO:0000256" key="7">
    <source>
        <dbReference type="ARBA" id="ARBA00023211"/>
    </source>
</evidence>
<evidence type="ECO:0000313" key="16">
    <source>
        <dbReference type="EMBL" id="PIS05527.1"/>
    </source>
</evidence>
<dbReference type="GO" id="GO:0030145">
    <property type="term" value="F:manganese ion binding"/>
    <property type="evidence" value="ECO:0007669"/>
    <property type="project" value="UniProtKB-UniRule"/>
</dbReference>
<feature type="binding site" evidence="9 12">
    <location>
        <begin position="154"/>
        <end position="155"/>
    </location>
    <ligand>
        <name>substrate</name>
    </ligand>
</feature>
<feature type="binding site" evidence="9 13">
    <location>
        <position position="63"/>
    </location>
    <ligand>
        <name>Mn(2+)</name>
        <dbReference type="ChEBI" id="CHEBI:29035"/>
        <label>2</label>
    </ligand>
</feature>